<reference evidence="1 2" key="1">
    <citation type="submission" date="2023-03" db="EMBL/GenBank/DDBJ databases">
        <title>Draft genome sequence of Streptomyces sp. RB6PN23 isolated from peat swamp forest in Thailand.</title>
        <authorList>
            <person name="Klaysubun C."/>
            <person name="Duangmal K."/>
        </authorList>
    </citation>
    <scope>NUCLEOTIDE SEQUENCE [LARGE SCALE GENOMIC DNA]</scope>
    <source>
        <strain evidence="1 2">RB6PN23</strain>
    </source>
</reference>
<dbReference type="RefSeq" id="WP_276092504.1">
    <property type="nucleotide sequence ID" value="NZ_JARJBC010000003.1"/>
</dbReference>
<protein>
    <submittedName>
        <fullName evidence="1">Uncharacterized protein</fullName>
    </submittedName>
</protein>
<comment type="caution">
    <text evidence="1">The sequence shown here is derived from an EMBL/GenBank/DDBJ whole genome shotgun (WGS) entry which is preliminary data.</text>
</comment>
<proteinExistence type="predicted"/>
<accession>A0ABT5ZGF6</accession>
<dbReference type="EMBL" id="JARJBC010000003">
    <property type="protein sequence ID" value="MDF3288756.1"/>
    <property type="molecule type" value="Genomic_DNA"/>
</dbReference>
<evidence type="ECO:0000313" key="1">
    <source>
        <dbReference type="EMBL" id="MDF3288756.1"/>
    </source>
</evidence>
<name>A0ABT5ZGF6_9ACTN</name>
<dbReference type="Proteomes" id="UP001216579">
    <property type="component" value="Unassembled WGS sequence"/>
</dbReference>
<organism evidence="1 2">
    <name type="scientific">Streptomyces silvisoli</name>
    <dbReference type="NCBI Taxonomy" id="3034235"/>
    <lineage>
        <taxon>Bacteria</taxon>
        <taxon>Bacillati</taxon>
        <taxon>Actinomycetota</taxon>
        <taxon>Actinomycetes</taxon>
        <taxon>Kitasatosporales</taxon>
        <taxon>Streptomycetaceae</taxon>
        <taxon>Streptomyces</taxon>
    </lineage>
</organism>
<keyword evidence="2" id="KW-1185">Reference proteome</keyword>
<sequence>MTTVTTHWGLLGGFSVWHERPRYEESIPRPAASADALAAEAPIYEALARGWVRAGRSVPGQHDREWAALAEQPPWPSGPRRRALAPVVGRCDHAVLPRL</sequence>
<gene>
    <name evidence="1" type="ORF">P3G67_05820</name>
</gene>
<evidence type="ECO:0000313" key="2">
    <source>
        <dbReference type="Proteomes" id="UP001216579"/>
    </source>
</evidence>